<organism evidence="2 3">
    <name type="scientific">Pelotomaculum schinkii</name>
    <dbReference type="NCBI Taxonomy" id="78350"/>
    <lineage>
        <taxon>Bacteria</taxon>
        <taxon>Bacillati</taxon>
        <taxon>Bacillota</taxon>
        <taxon>Clostridia</taxon>
        <taxon>Eubacteriales</taxon>
        <taxon>Desulfotomaculaceae</taxon>
        <taxon>Pelotomaculum</taxon>
    </lineage>
</organism>
<name>A0A4Y7R6N0_9FIRM</name>
<evidence type="ECO:0000313" key="3">
    <source>
        <dbReference type="Proteomes" id="UP000298324"/>
    </source>
</evidence>
<accession>A0A4Y7R6N0</accession>
<comment type="caution">
    <text evidence="2">The sequence shown here is derived from an EMBL/GenBank/DDBJ whole genome shotgun (WGS) entry which is preliminary data.</text>
</comment>
<dbReference type="EMBL" id="QFGA01000004">
    <property type="protein sequence ID" value="TEB04423.1"/>
    <property type="molecule type" value="Genomic_DNA"/>
</dbReference>
<dbReference type="RefSeq" id="WP_134218658.1">
    <property type="nucleotide sequence ID" value="NZ_QFGA01000004.1"/>
</dbReference>
<protein>
    <recommendedName>
        <fullName evidence="1">C2H2-type domain-containing protein</fullName>
    </recommendedName>
</protein>
<dbReference type="AlphaFoldDB" id="A0A4Y7R6N0"/>
<proteinExistence type="predicted"/>
<dbReference type="InterPro" id="IPR013087">
    <property type="entry name" value="Znf_C2H2_type"/>
</dbReference>
<evidence type="ECO:0000259" key="1">
    <source>
        <dbReference type="PROSITE" id="PS00028"/>
    </source>
</evidence>
<feature type="domain" description="C2H2-type" evidence="1">
    <location>
        <begin position="94"/>
        <end position="114"/>
    </location>
</feature>
<sequence length="116" mass="13363">MKQDDVRKIVLSILEEYGLIDPDSQAKESDYYFPDELKLTDRQREALSHLIRGLGLQATANEMGISVSKVIHHRNVLIANGFGYLFRGDNDIQCPFCGLFCRSKDAFFKHIYKHNK</sequence>
<evidence type="ECO:0000313" key="2">
    <source>
        <dbReference type="EMBL" id="TEB04423.1"/>
    </source>
</evidence>
<reference evidence="2 3" key="1">
    <citation type="journal article" date="2018" name="Environ. Microbiol.">
        <title>Novel energy conservation strategies and behaviour of Pelotomaculum schinkii driving syntrophic propionate catabolism.</title>
        <authorList>
            <person name="Hidalgo-Ahumada C.A.P."/>
            <person name="Nobu M.K."/>
            <person name="Narihiro T."/>
            <person name="Tamaki H."/>
            <person name="Liu W.T."/>
            <person name="Kamagata Y."/>
            <person name="Stams A.J.M."/>
            <person name="Imachi H."/>
            <person name="Sousa D.Z."/>
        </authorList>
    </citation>
    <scope>NUCLEOTIDE SEQUENCE [LARGE SCALE GENOMIC DNA]</scope>
    <source>
        <strain evidence="2 3">HH</strain>
    </source>
</reference>
<dbReference type="Proteomes" id="UP000298324">
    <property type="component" value="Unassembled WGS sequence"/>
</dbReference>
<dbReference type="SUPFAM" id="SSF46894">
    <property type="entry name" value="C-terminal effector domain of the bipartite response regulators"/>
    <property type="match status" value="1"/>
</dbReference>
<dbReference type="Gene3D" id="1.10.10.10">
    <property type="entry name" value="Winged helix-like DNA-binding domain superfamily/Winged helix DNA-binding domain"/>
    <property type="match status" value="1"/>
</dbReference>
<dbReference type="GO" id="GO:0006355">
    <property type="term" value="P:regulation of DNA-templated transcription"/>
    <property type="evidence" value="ECO:0007669"/>
    <property type="project" value="InterPro"/>
</dbReference>
<dbReference type="InterPro" id="IPR016032">
    <property type="entry name" value="Sig_transdc_resp-reg_C-effctor"/>
</dbReference>
<dbReference type="GO" id="GO:0003677">
    <property type="term" value="F:DNA binding"/>
    <property type="evidence" value="ECO:0007669"/>
    <property type="project" value="InterPro"/>
</dbReference>
<gene>
    <name evidence="2" type="ORF">Psch_04150</name>
</gene>
<dbReference type="PROSITE" id="PS00028">
    <property type="entry name" value="ZINC_FINGER_C2H2_1"/>
    <property type="match status" value="1"/>
</dbReference>
<keyword evidence="3" id="KW-1185">Reference proteome</keyword>
<dbReference type="SMART" id="SM00355">
    <property type="entry name" value="ZnF_C2H2"/>
    <property type="match status" value="1"/>
</dbReference>
<dbReference type="InterPro" id="IPR036388">
    <property type="entry name" value="WH-like_DNA-bd_sf"/>
</dbReference>